<dbReference type="InterPro" id="IPR036365">
    <property type="entry name" value="PGBD-like_sf"/>
</dbReference>
<reference evidence="3 4" key="1">
    <citation type="submission" date="2018-06" db="EMBL/GenBank/DDBJ databases">
        <title>Comparative genomics of Brasilonema spp. strains.</title>
        <authorList>
            <person name="Alvarenga D.O."/>
            <person name="Fiore M.F."/>
            <person name="Varani A.M."/>
        </authorList>
    </citation>
    <scope>NUCLEOTIDE SEQUENCE [LARGE SCALE GENOMIC DNA]</scope>
    <source>
        <strain evidence="3 4">CENA114</strain>
    </source>
</reference>
<evidence type="ECO:0000313" key="3">
    <source>
        <dbReference type="EMBL" id="QDL06614.1"/>
    </source>
</evidence>
<dbReference type="InterPro" id="IPR002477">
    <property type="entry name" value="Peptidoglycan-bd-like"/>
</dbReference>
<protein>
    <submittedName>
        <fullName evidence="3">Peptidoglycan-binding protein</fullName>
    </submittedName>
</protein>
<feature type="domain" description="Peptidoglycan binding-like" evidence="2">
    <location>
        <begin position="169"/>
        <end position="203"/>
    </location>
</feature>
<gene>
    <name evidence="3" type="ORF">DP114_00640</name>
</gene>
<dbReference type="AlphaFoldDB" id="A0A856M898"/>
<dbReference type="Pfam" id="PF01471">
    <property type="entry name" value="PG_binding_1"/>
    <property type="match status" value="1"/>
</dbReference>
<feature type="transmembrane region" description="Helical" evidence="1">
    <location>
        <begin position="44"/>
        <end position="62"/>
    </location>
</feature>
<evidence type="ECO:0000256" key="1">
    <source>
        <dbReference type="SAM" id="Phobius"/>
    </source>
</evidence>
<evidence type="ECO:0000259" key="2">
    <source>
        <dbReference type="Pfam" id="PF01471"/>
    </source>
</evidence>
<keyword evidence="1" id="KW-0472">Membrane</keyword>
<organism evidence="3 4">
    <name type="scientific">Brasilonema sennae CENA114</name>
    <dbReference type="NCBI Taxonomy" id="415709"/>
    <lineage>
        <taxon>Bacteria</taxon>
        <taxon>Bacillati</taxon>
        <taxon>Cyanobacteriota</taxon>
        <taxon>Cyanophyceae</taxon>
        <taxon>Nostocales</taxon>
        <taxon>Scytonemataceae</taxon>
        <taxon>Brasilonema</taxon>
        <taxon>Bromeliae group (in: Brasilonema)</taxon>
    </lineage>
</organism>
<keyword evidence="4" id="KW-1185">Reference proteome</keyword>
<proteinExistence type="predicted"/>
<dbReference type="Proteomes" id="UP000503129">
    <property type="component" value="Chromosome"/>
</dbReference>
<accession>A0A856M898</accession>
<dbReference type="KEGG" id="bsen:DP114_00640"/>
<name>A0A856M898_9CYAN</name>
<evidence type="ECO:0000313" key="4">
    <source>
        <dbReference type="Proteomes" id="UP000503129"/>
    </source>
</evidence>
<keyword evidence="1" id="KW-1133">Transmembrane helix</keyword>
<dbReference type="InterPro" id="IPR036366">
    <property type="entry name" value="PGBDSf"/>
</dbReference>
<dbReference type="SUPFAM" id="SSF47090">
    <property type="entry name" value="PGBD-like"/>
    <property type="match status" value="1"/>
</dbReference>
<dbReference type="Gene3D" id="1.10.101.10">
    <property type="entry name" value="PGBD-like superfamily/PGBD"/>
    <property type="match status" value="1"/>
</dbReference>
<keyword evidence="1" id="KW-0812">Transmembrane</keyword>
<dbReference type="EMBL" id="CP030118">
    <property type="protein sequence ID" value="QDL06614.1"/>
    <property type="molecule type" value="Genomic_DNA"/>
</dbReference>
<sequence>MEYLAYSLMDSAYAEATKDTEFSLPELKLPELKLRFNWNRNFKSVWLSFALMGTLLAILAQAQTASATYNGPGNKYYVQTKGSDLLVRKGPSSSTAVVASYRNGSRLPRVVAYKNGFAKLSNGYYVGANWISNKPGKGNTGGPGVGGPYTLSLGSQGSAVARLQETLGLTPTAYYGQITADAVKNYQRRNGLLVDGVAGPQTLSGLGVY</sequence>
<dbReference type="RefSeq" id="WP_169263932.1">
    <property type="nucleotide sequence ID" value="NZ_CAWOXK010000001.1"/>
</dbReference>